<dbReference type="Proteomes" id="UP001596105">
    <property type="component" value="Unassembled WGS sequence"/>
</dbReference>
<comment type="similarity">
    <text evidence="2">Belongs to the amino acid-polyamine-organocation (APC) superfamily. Spore germination protein (SGP) (TC 2.A.3.9) family.</text>
</comment>
<evidence type="ECO:0000256" key="5">
    <source>
        <dbReference type="ARBA" id="ARBA00022692"/>
    </source>
</evidence>
<reference evidence="10" key="1">
    <citation type="journal article" date="2019" name="Int. J. Syst. Evol. Microbiol.">
        <title>The Global Catalogue of Microorganisms (GCM) 10K type strain sequencing project: providing services to taxonomists for standard genome sequencing and annotation.</title>
        <authorList>
            <consortium name="The Broad Institute Genomics Platform"/>
            <consortium name="The Broad Institute Genome Sequencing Center for Infectious Disease"/>
            <person name="Wu L."/>
            <person name="Ma J."/>
        </authorList>
    </citation>
    <scope>NUCLEOTIDE SEQUENCE [LARGE SCALE GENOMIC DNA]</scope>
    <source>
        <strain evidence="10">CCUG 57113</strain>
    </source>
</reference>
<dbReference type="Pfam" id="PF03845">
    <property type="entry name" value="Spore_permease"/>
    <property type="match status" value="1"/>
</dbReference>
<feature type="transmembrane region" description="Helical" evidence="8">
    <location>
        <begin position="9"/>
        <end position="28"/>
    </location>
</feature>
<evidence type="ECO:0000256" key="8">
    <source>
        <dbReference type="SAM" id="Phobius"/>
    </source>
</evidence>
<keyword evidence="6 8" id="KW-1133">Transmembrane helix</keyword>
<feature type="transmembrane region" description="Helical" evidence="8">
    <location>
        <begin position="303"/>
        <end position="322"/>
    </location>
</feature>
<feature type="transmembrane region" description="Helical" evidence="8">
    <location>
        <begin position="142"/>
        <end position="160"/>
    </location>
</feature>
<dbReference type="RefSeq" id="WP_209751401.1">
    <property type="nucleotide sequence ID" value="NZ_JBHSMH010000073.1"/>
</dbReference>
<dbReference type="NCBIfam" id="TIGR00912">
    <property type="entry name" value="2A0309"/>
    <property type="match status" value="1"/>
</dbReference>
<evidence type="ECO:0000313" key="9">
    <source>
        <dbReference type="EMBL" id="MFC5470756.1"/>
    </source>
</evidence>
<feature type="transmembrane region" description="Helical" evidence="8">
    <location>
        <begin position="334"/>
        <end position="354"/>
    </location>
</feature>
<protein>
    <submittedName>
        <fullName evidence="9">GerAB/ArcD/ProY family transporter</fullName>
    </submittedName>
</protein>
<feature type="transmembrane region" description="Helical" evidence="8">
    <location>
        <begin position="180"/>
        <end position="203"/>
    </location>
</feature>
<dbReference type="InterPro" id="IPR004761">
    <property type="entry name" value="Spore_GerAB"/>
</dbReference>
<keyword evidence="10" id="KW-1185">Reference proteome</keyword>
<evidence type="ECO:0000256" key="7">
    <source>
        <dbReference type="ARBA" id="ARBA00023136"/>
    </source>
</evidence>
<dbReference type="PANTHER" id="PTHR34975">
    <property type="entry name" value="SPORE GERMINATION PROTEIN A2"/>
    <property type="match status" value="1"/>
</dbReference>
<feature type="transmembrane region" description="Helical" evidence="8">
    <location>
        <begin position="73"/>
        <end position="91"/>
    </location>
</feature>
<name>A0ABW0LZM4_9BACL</name>
<proteinExistence type="inferred from homology"/>
<gene>
    <name evidence="9" type="ORF">ACFPPD_18880</name>
</gene>
<keyword evidence="3" id="KW-0813">Transport</keyword>
<dbReference type="EMBL" id="JBHSMH010000073">
    <property type="protein sequence ID" value="MFC5470756.1"/>
    <property type="molecule type" value="Genomic_DNA"/>
</dbReference>
<keyword evidence="5 8" id="KW-0812">Transmembrane</keyword>
<evidence type="ECO:0000313" key="10">
    <source>
        <dbReference type="Proteomes" id="UP001596105"/>
    </source>
</evidence>
<evidence type="ECO:0000256" key="6">
    <source>
        <dbReference type="ARBA" id="ARBA00022989"/>
    </source>
</evidence>
<evidence type="ECO:0000256" key="3">
    <source>
        <dbReference type="ARBA" id="ARBA00022448"/>
    </source>
</evidence>
<keyword evidence="4" id="KW-0309">Germination</keyword>
<keyword evidence="7 8" id="KW-0472">Membrane</keyword>
<feature type="transmembrane region" description="Helical" evidence="8">
    <location>
        <begin position="215"/>
        <end position="240"/>
    </location>
</feature>
<evidence type="ECO:0000256" key="2">
    <source>
        <dbReference type="ARBA" id="ARBA00007998"/>
    </source>
</evidence>
<comment type="caution">
    <text evidence="9">The sequence shown here is derived from an EMBL/GenBank/DDBJ whole genome shotgun (WGS) entry which is preliminary data.</text>
</comment>
<evidence type="ECO:0000256" key="1">
    <source>
        <dbReference type="ARBA" id="ARBA00004141"/>
    </source>
</evidence>
<dbReference type="PANTHER" id="PTHR34975:SF2">
    <property type="entry name" value="SPORE GERMINATION PROTEIN A2"/>
    <property type="match status" value="1"/>
</dbReference>
<evidence type="ECO:0000256" key="4">
    <source>
        <dbReference type="ARBA" id="ARBA00022544"/>
    </source>
</evidence>
<sequence>MERISQSQLAAMIILFQIGSSPLFLLASPAGSDAWISVFIGVLCGMIFLLLVTLPIHRMAPDKNLMEIFDRTFGKAAGGIFGIAYIVYFSYEAIRNVREFGDLMIMYLLPHTPLWIIMFILLVVAGYAVHQGVEVFARIAEIILPFIMLMYLGLFVMIYGTGIFDLHRLQPVLGNGFKKVLSAAIPGVISFPFGQMVLFLMFWKYASPSAKTTKVTLGSFLFAGTFITVTNIFIIASLGAMSEFSIIPLLQVVNLVKFANFVERLDPIVALLLFTGVFMKMTAYFFGTALVSSQLFKKDRRKTIVPVGVLILIGSLMFRSYIQHIWIGFEKNVNIHFPIVQILIPTLLLLAMLIRNRLRRSESQLP</sequence>
<comment type="subcellular location">
    <subcellularLocation>
        <location evidence="1">Membrane</location>
        <topology evidence="1">Multi-pass membrane protein</topology>
    </subcellularLocation>
</comment>
<feature type="transmembrane region" description="Helical" evidence="8">
    <location>
        <begin position="34"/>
        <end position="52"/>
    </location>
</feature>
<organism evidence="9 10">
    <name type="scientific">Cohnella suwonensis</name>
    <dbReference type="NCBI Taxonomy" id="696072"/>
    <lineage>
        <taxon>Bacteria</taxon>
        <taxon>Bacillati</taxon>
        <taxon>Bacillota</taxon>
        <taxon>Bacilli</taxon>
        <taxon>Bacillales</taxon>
        <taxon>Paenibacillaceae</taxon>
        <taxon>Cohnella</taxon>
    </lineage>
</organism>
<accession>A0ABW0LZM4</accession>
<feature type="transmembrane region" description="Helical" evidence="8">
    <location>
        <begin position="111"/>
        <end position="130"/>
    </location>
</feature>
<feature type="transmembrane region" description="Helical" evidence="8">
    <location>
        <begin position="268"/>
        <end position="291"/>
    </location>
</feature>